<dbReference type="STRING" id="443218.AS9A_3684"/>
<dbReference type="Proteomes" id="UP000009235">
    <property type="component" value="Chromosome"/>
</dbReference>
<dbReference type="InterPro" id="IPR053173">
    <property type="entry name" value="SAM-binding_MTase"/>
</dbReference>
<proteinExistence type="predicted"/>
<dbReference type="eggNOG" id="COG2226">
    <property type="taxonomic scope" value="Bacteria"/>
</dbReference>
<keyword evidence="4" id="KW-1185">Reference proteome</keyword>
<dbReference type="GO" id="GO:0032259">
    <property type="term" value="P:methylation"/>
    <property type="evidence" value="ECO:0007669"/>
    <property type="project" value="UniProtKB-KW"/>
</dbReference>
<dbReference type="KEGG" id="asd:AS9A_3684"/>
<dbReference type="SUPFAM" id="SSF46785">
    <property type="entry name" value="Winged helix' DNA-binding domain"/>
    <property type="match status" value="1"/>
</dbReference>
<dbReference type="AlphaFoldDB" id="F6EEY5"/>
<evidence type="ECO:0000313" key="4">
    <source>
        <dbReference type="Proteomes" id="UP000009235"/>
    </source>
</evidence>
<dbReference type="Pfam" id="PF21320">
    <property type="entry name" value="WHD_Rv2258c"/>
    <property type="match status" value="1"/>
</dbReference>
<dbReference type="InterPro" id="IPR036390">
    <property type="entry name" value="WH_DNA-bd_sf"/>
</dbReference>
<dbReference type="HOGENOM" id="CLU_063529_0_0_11"/>
<dbReference type="GO" id="GO:0008168">
    <property type="term" value="F:methyltransferase activity"/>
    <property type="evidence" value="ECO:0007669"/>
    <property type="project" value="UniProtKB-KW"/>
</dbReference>
<dbReference type="InterPro" id="IPR025714">
    <property type="entry name" value="Methyltranfer_dom"/>
</dbReference>
<dbReference type="InterPro" id="IPR048711">
    <property type="entry name" value="WHD_Rv2258c"/>
</dbReference>
<dbReference type="Gene3D" id="1.10.10.10">
    <property type="entry name" value="Winged helix-like DNA-binding domain superfamily/Winged helix DNA-binding domain"/>
    <property type="match status" value="1"/>
</dbReference>
<dbReference type="InterPro" id="IPR029063">
    <property type="entry name" value="SAM-dependent_MTases_sf"/>
</dbReference>
<dbReference type="SUPFAM" id="SSF53335">
    <property type="entry name" value="S-adenosyl-L-methionine-dependent methyltransferases"/>
    <property type="match status" value="1"/>
</dbReference>
<keyword evidence="3" id="KW-0489">Methyltransferase</keyword>
<protein>
    <submittedName>
        <fullName evidence="3">Methyltransferase type 11</fullName>
    </submittedName>
</protein>
<dbReference type="RefSeq" id="WP_013808471.1">
    <property type="nucleotide sequence ID" value="NC_015564.1"/>
</dbReference>
<sequence>MTTSAAVTEAFTERVFRSVLGAAETQAIYLGMSLGYYTALSDGESLTAAELARRTETAPRYAREWLEHQAVCGYVHVDDVSADQEERRFTLPPEHAEVLARESSLNYIAPFSQLFAATSQRLEDLVHAYRTGTGVSWEQFGTDAREGQAAANRPLFLGPLGKEYLPSIPSIEQALRAGGTVADIGCGYGWSSIGIAKAYPDATVDGIDTDIASIVKARAVAESYGVSDRVSFSATMPGPDRSAQYDLVCAFECIHDMSDPVSVLREMRRLVRPDGTVLVMDERVAHEFTAPGDEVEQLMYGYSLLCCLPDGLSHEHSVGTGTVMRPATLDKYARQAGFSGIEIYDIENDFFRFYRLVQS</sequence>
<organism evidence="3 4">
    <name type="scientific">Hoyosella subflava (strain DSM 45089 / JCM 17490 / NBRC 109087 / DQS3-9A1)</name>
    <name type="common">Amycolicicoccus subflavus</name>
    <dbReference type="NCBI Taxonomy" id="443218"/>
    <lineage>
        <taxon>Bacteria</taxon>
        <taxon>Bacillati</taxon>
        <taxon>Actinomycetota</taxon>
        <taxon>Actinomycetes</taxon>
        <taxon>Mycobacteriales</taxon>
        <taxon>Hoyosellaceae</taxon>
        <taxon>Hoyosella</taxon>
    </lineage>
</organism>
<name>F6EEY5_HOYSD</name>
<dbReference type="EMBL" id="CP002786">
    <property type="protein sequence ID" value="AEF42122.1"/>
    <property type="molecule type" value="Genomic_DNA"/>
</dbReference>
<dbReference type="PANTHER" id="PTHR45128:SF2">
    <property type="entry name" value="METHYLTRANSFERASE DOMAIN-CONTAINING PROTEIN"/>
    <property type="match status" value="1"/>
</dbReference>
<accession>F6EEY5</accession>
<evidence type="ECO:0000259" key="2">
    <source>
        <dbReference type="Pfam" id="PF21320"/>
    </source>
</evidence>
<reference evidence="3 4" key="1">
    <citation type="journal article" date="2011" name="J. Bacteriol.">
        <title>Complete genome sequence of Amycolicicoccus subflavus DQS3-9A1T, an actinomycete isolated from crude oil-polluted soil.</title>
        <authorList>
            <person name="Cai M."/>
            <person name="Chen W.M."/>
            <person name="Nie Y."/>
            <person name="Chi C.Q."/>
            <person name="Wang Y.N."/>
            <person name="Tang Y.Q."/>
            <person name="Li G.Y."/>
            <person name="Wu X.L."/>
        </authorList>
    </citation>
    <scope>NUCLEOTIDE SEQUENCE [LARGE SCALE GENOMIC DNA]</scope>
    <source>
        <strain evidence="4">DSM 45089 / DQS3-9A1</strain>
    </source>
</reference>
<evidence type="ECO:0000259" key="1">
    <source>
        <dbReference type="Pfam" id="PF13847"/>
    </source>
</evidence>
<feature type="domain" description="S-adenosylmethionine-dependent methyltransferase Rv2258c-like winged HTH" evidence="2">
    <location>
        <begin position="30"/>
        <end position="101"/>
    </location>
</feature>
<dbReference type="Pfam" id="PF13847">
    <property type="entry name" value="Methyltransf_31"/>
    <property type="match status" value="1"/>
</dbReference>
<dbReference type="PANTHER" id="PTHR45128">
    <property type="entry name" value="METHYLTRANSFERASE TYPE 11"/>
    <property type="match status" value="1"/>
</dbReference>
<dbReference type="InterPro" id="IPR036388">
    <property type="entry name" value="WH-like_DNA-bd_sf"/>
</dbReference>
<evidence type="ECO:0000313" key="3">
    <source>
        <dbReference type="EMBL" id="AEF42122.1"/>
    </source>
</evidence>
<keyword evidence="3" id="KW-0808">Transferase</keyword>
<feature type="domain" description="Methyltransferase" evidence="1">
    <location>
        <begin position="177"/>
        <end position="289"/>
    </location>
</feature>
<dbReference type="CDD" id="cd02440">
    <property type="entry name" value="AdoMet_MTases"/>
    <property type="match status" value="1"/>
</dbReference>
<dbReference type="Gene3D" id="3.40.50.150">
    <property type="entry name" value="Vaccinia Virus protein VP39"/>
    <property type="match status" value="1"/>
</dbReference>
<gene>
    <name evidence="3" type="ordered locus">AS9A_3684</name>
</gene>
<dbReference type="OrthoDB" id="9801363at2"/>